<proteinExistence type="predicted"/>
<sequence>MHYLFSFHSSAWNSRFLHILHNSKVWWEIKLLITDK</sequence>
<dbReference type="AlphaFoldDB" id="A0A0E9QU31"/>
<dbReference type="EMBL" id="GBXM01088630">
    <property type="protein sequence ID" value="JAH19947.1"/>
    <property type="molecule type" value="Transcribed_RNA"/>
</dbReference>
<evidence type="ECO:0000313" key="1">
    <source>
        <dbReference type="EMBL" id="JAH19947.1"/>
    </source>
</evidence>
<reference evidence="1" key="1">
    <citation type="submission" date="2014-11" db="EMBL/GenBank/DDBJ databases">
        <authorList>
            <person name="Amaro Gonzalez C."/>
        </authorList>
    </citation>
    <scope>NUCLEOTIDE SEQUENCE</scope>
</reference>
<accession>A0A0E9QU31</accession>
<protein>
    <submittedName>
        <fullName evidence="1">Uncharacterized protein</fullName>
    </submittedName>
</protein>
<reference evidence="1" key="2">
    <citation type="journal article" date="2015" name="Fish Shellfish Immunol.">
        <title>Early steps in the European eel (Anguilla anguilla)-Vibrio vulnificus interaction in the gills: Role of the RtxA13 toxin.</title>
        <authorList>
            <person name="Callol A."/>
            <person name="Pajuelo D."/>
            <person name="Ebbesson L."/>
            <person name="Teles M."/>
            <person name="MacKenzie S."/>
            <person name="Amaro C."/>
        </authorList>
    </citation>
    <scope>NUCLEOTIDE SEQUENCE</scope>
</reference>
<name>A0A0E9QU31_ANGAN</name>
<organism evidence="1">
    <name type="scientific">Anguilla anguilla</name>
    <name type="common">European freshwater eel</name>
    <name type="synonym">Muraena anguilla</name>
    <dbReference type="NCBI Taxonomy" id="7936"/>
    <lineage>
        <taxon>Eukaryota</taxon>
        <taxon>Metazoa</taxon>
        <taxon>Chordata</taxon>
        <taxon>Craniata</taxon>
        <taxon>Vertebrata</taxon>
        <taxon>Euteleostomi</taxon>
        <taxon>Actinopterygii</taxon>
        <taxon>Neopterygii</taxon>
        <taxon>Teleostei</taxon>
        <taxon>Anguilliformes</taxon>
        <taxon>Anguillidae</taxon>
        <taxon>Anguilla</taxon>
    </lineage>
</organism>